<feature type="transmembrane region" description="Helical" evidence="2">
    <location>
        <begin position="83"/>
        <end position="104"/>
    </location>
</feature>
<feature type="region of interest" description="Disordered" evidence="1">
    <location>
        <begin position="324"/>
        <end position="365"/>
    </location>
</feature>
<dbReference type="SUPFAM" id="SSF51430">
    <property type="entry name" value="NAD(P)-linked oxidoreductase"/>
    <property type="match status" value="2"/>
</dbReference>
<name>A0A158PAV0_ANGCA</name>
<evidence type="ECO:0000313" key="5">
    <source>
        <dbReference type="WBParaSite" id="ACAC_0001003601-mRNA-1"/>
    </source>
</evidence>
<protein>
    <submittedName>
        <fullName evidence="5">Aldo_ket_red domain-containing protein</fullName>
    </submittedName>
</protein>
<evidence type="ECO:0000313" key="4">
    <source>
        <dbReference type="Proteomes" id="UP000035642"/>
    </source>
</evidence>
<keyword evidence="2" id="KW-0812">Transmembrane</keyword>
<accession>A0A158PAV0</accession>
<feature type="domain" description="NADP-dependent oxidoreductase" evidence="3">
    <location>
        <begin position="44"/>
        <end position="296"/>
    </location>
</feature>
<feature type="compositionally biased region" description="Basic and acidic residues" evidence="1">
    <location>
        <begin position="331"/>
        <end position="361"/>
    </location>
</feature>
<keyword evidence="2" id="KW-0472">Membrane</keyword>
<reference evidence="5" key="2">
    <citation type="submission" date="2016-04" db="UniProtKB">
        <authorList>
            <consortium name="WormBaseParasite"/>
        </authorList>
    </citation>
    <scope>IDENTIFICATION</scope>
</reference>
<proteinExistence type="predicted"/>
<sequence length="572" mass="64161">MTVPTVKLSSGYEMPLLGLGTRRSNPGEDSRRISINKILFQMGKAVAVAVNAGYTHIDCAWLYNNQVEIGESLRNLFSSGHKVITLIVIIIIIIMIVVRENIFITSKVWNTFHSAPACKKHVVEILDQLQLEYIDLMLIHWPVAYKEGGDPFPKVCIYSTSSTYDTNDHISWLEKQIFIFEIHCLPNSQSPHQFLEIPLISLKFSRPGSDKLNHSSVDYVTTWKVLEDFVEKGKIQSIGISNFNHKQIERLITNGTIKPAVLQIELHPYLQQKKLREFCKENGIAVTAYSSLGNPGSAHFRKPGDPDILNDPIVTKIAAAHGKIASSSANQRERGCIRLPADRSRNERDQRARSWLADRRPHSSRFSKSTLPIFRGILNQTVVELKENTVLGAHISSRGSIPHMKINRLDFNNRMKVPTVKLSSGYEMPLVGLGTWQSKPGEVRQNYSLKILHASCDELSPKRIFGLRILTAVGKAVEMAINAGYTHIDCAWVYGNQIEIGETLKRLFSSGHKKNVLEILDQLQLKYVDLMLIHWPVGYEEGGGPFPKVINLSVGYSHPSGNVDNTVGIRGC</sequence>
<dbReference type="PROSITE" id="PS00062">
    <property type="entry name" value="ALDOKETO_REDUCTASE_2"/>
    <property type="match status" value="1"/>
</dbReference>
<evidence type="ECO:0000259" key="3">
    <source>
        <dbReference type="Pfam" id="PF00248"/>
    </source>
</evidence>
<dbReference type="InterPro" id="IPR018170">
    <property type="entry name" value="Aldo/ket_reductase_CS"/>
</dbReference>
<dbReference type="PANTHER" id="PTHR11732">
    <property type="entry name" value="ALDO/KETO REDUCTASE"/>
    <property type="match status" value="1"/>
</dbReference>
<dbReference type="WBParaSite" id="ACAC_0001003601-mRNA-1">
    <property type="protein sequence ID" value="ACAC_0001003601-mRNA-1"/>
    <property type="gene ID" value="ACAC_0001003601"/>
</dbReference>
<keyword evidence="2" id="KW-1133">Transmembrane helix</keyword>
<dbReference type="Proteomes" id="UP000035642">
    <property type="component" value="Unassembled WGS sequence"/>
</dbReference>
<dbReference type="STRING" id="6313.A0A158PAV0"/>
<dbReference type="GO" id="GO:0016491">
    <property type="term" value="F:oxidoreductase activity"/>
    <property type="evidence" value="ECO:0007669"/>
    <property type="project" value="InterPro"/>
</dbReference>
<reference evidence="4" key="1">
    <citation type="submission" date="2012-09" db="EMBL/GenBank/DDBJ databases">
        <authorList>
            <person name="Martin A.A."/>
        </authorList>
    </citation>
    <scope>NUCLEOTIDE SEQUENCE</scope>
</reference>
<dbReference type="InterPro" id="IPR036812">
    <property type="entry name" value="NAD(P)_OxRdtase_dom_sf"/>
</dbReference>
<dbReference type="InterPro" id="IPR023210">
    <property type="entry name" value="NADP_OxRdtase_dom"/>
</dbReference>
<organism evidence="4 5">
    <name type="scientific">Angiostrongylus cantonensis</name>
    <name type="common">Rat lungworm</name>
    <dbReference type="NCBI Taxonomy" id="6313"/>
    <lineage>
        <taxon>Eukaryota</taxon>
        <taxon>Metazoa</taxon>
        <taxon>Ecdysozoa</taxon>
        <taxon>Nematoda</taxon>
        <taxon>Chromadorea</taxon>
        <taxon>Rhabditida</taxon>
        <taxon>Rhabditina</taxon>
        <taxon>Rhabditomorpha</taxon>
        <taxon>Strongyloidea</taxon>
        <taxon>Metastrongylidae</taxon>
        <taxon>Angiostrongylus</taxon>
    </lineage>
</organism>
<evidence type="ECO:0000256" key="2">
    <source>
        <dbReference type="SAM" id="Phobius"/>
    </source>
</evidence>
<dbReference type="InterPro" id="IPR020471">
    <property type="entry name" value="AKR"/>
</dbReference>
<dbReference type="AlphaFoldDB" id="A0A158PAV0"/>
<dbReference type="Gene3D" id="3.20.20.100">
    <property type="entry name" value="NADP-dependent oxidoreductase domain"/>
    <property type="match status" value="2"/>
</dbReference>
<keyword evidence="4" id="KW-1185">Reference proteome</keyword>
<evidence type="ECO:0000256" key="1">
    <source>
        <dbReference type="SAM" id="MobiDB-lite"/>
    </source>
</evidence>
<dbReference type="Pfam" id="PF00248">
    <property type="entry name" value="Aldo_ket_red"/>
    <property type="match status" value="1"/>
</dbReference>